<evidence type="ECO:0000256" key="1">
    <source>
        <dbReference type="SAM" id="SignalP"/>
    </source>
</evidence>
<keyword evidence="1" id="KW-0732">Signal</keyword>
<evidence type="ECO:0000313" key="3">
    <source>
        <dbReference type="Proteomes" id="UP001501523"/>
    </source>
</evidence>
<proteinExistence type="predicted"/>
<accession>A0ABN1IJ52</accession>
<gene>
    <name evidence="2" type="ORF">GCM10009105_19770</name>
</gene>
<reference evidence="2 3" key="1">
    <citation type="journal article" date="2019" name="Int. J. Syst. Evol. Microbiol.">
        <title>The Global Catalogue of Microorganisms (GCM) 10K type strain sequencing project: providing services to taxonomists for standard genome sequencing and annotation.</title>
        <authorList>
            <consortium name="The Broad Institute Genomics Platform"/>
            <consortium name="The Broad Institute Genome Sequencing Center for Infectious Disease"/>
            <person name="Wu L."/>
            <person name="Ma J."/>
        </authorList>
    </citation>
    <scope>NUCLEOTIDE SEQUENCE [LARGE SCALE GENOMIC DNA]</scope>
    <source>
        <strain evidence="2 3">JCM 15421</strain>
    </source>
</reference>
<keyword evidence="3" id="KW-1185">Reference proteome</keyword>
<dbReference type="EMBL" id="BAAAEU010000008">
    <property type="protein sequence ID" value="GAA0714856.1"/>
    <property type="molecule type" value="Genomic_DNA"/>
</dbReference>
<dbReference type="Proteomes" id="UP001501523">
    <property type="component" value="Unassembled WGS sequence"/>
</dbReference>
<evidence type="ECO:0000313" key="2">
    <source>
        <dbReference type="EMBL" id="GAA0714856.1"/>
    </source>
</evidence>
<feature type="signal peptide" evidence="1">
    <location>
        <begin position="1"/>
        <end position="25"/>
    </location>
</feature>
<dbReference type="RefSeq" id="WP_343790312.1">
    <property type="nucleotide sequence ID" value="NZ_BAAAEU010000008.1"/>
</dbReference>
<name>A0ABN1IJ52_9GAMM</name>
<comment type="caution">
    <text evidence="2">The sequence shown here is derived from an EMBL/GenBank/DDBJ whole genome shotgun (WGS) entry which is preliminary data.</text>
</comment>
<organism evidence="2 3">
    <name type="scientific">Dokdonella soli</name>
    <dbReference type="NCBI Taxonomy" id="529810"/>
    <lineage>
        <taxon>Bacteria</taxon>
        <taxon>Pseudomonadati</taxon>
        <taxon>Pseudomonadota</taxon>
        <taxon>Gammaproteobacteria</taxon>
        <taxon>Lysobacterales</taxon>
        <taxon>Rhodanobacteraceae</taxon>
        <taxon>Dokdonella</taxon>
    </lineage>
</organism>
<sequence length="206" mass="22123">MRASRLLNRKTIVALLAIAASTVFAAEQAAVAEKAKHAVEKTHEHTKAPSDAELIASAMRAAPAGVAKAATIVAMGEDGKMRTLRKGTNGFTCMPDNPTTPGPDPMCMDANAMEWANAWMGHKTPPAGKVGFMYMLEGGTDASNTDPYATKPEPNNHWIKTGPHVMIVGAEASFYDAYPKNPDPDTTQPYIMWAGTPYQHLMAPIR</sequence>
<protein>
    <submittedName>
        <fullName evidence="2">Uncharacterized protein</fullName>
    </submittedName>
</protein>
<feature type="chain" id="PRO_5046254307" evidence="1">
    <location>
        <begin position="26"/>
        <end position="206"/>
    </location>
</feature>